<keyword evidence="3" id="KW-1185">Reference proteome</keyword>
<evidence type="ECO:0000313" key="3">
    <source>
        <dbReference type="Proteomes" id="UP000001646"/>
    </source>
</evidence>
<feature type="domain" description="DM2" evidence="1">
    <location>
        <begin position="10"/>
        <end position="84"/>
    </location>
</feature>
<reference evidence="2 3" key="1">
    <citation type="submission" date="2009-12" db="EMBL/GenBank/DDBJ databases">
        <title>The Genome Sequence of Anolis carolinensis (Green Anole Lizard).</title>
        <authorList>
            <consortium name="The Genome Sequencing Platform"/>
            <person name="Di Palma F."/>
            <person name="Alfoldi J."/>
            <person name="Heiman D."/>
            <person name="Young S."/>
            <person name="Grabherr M."/>
            <person name="Johnson J."/>
            <person name="Lander E.S."/>
            <person name="Lindblad-Toh K."/>
        </authorList>
    </citation>
    <scope>NUCLEOTIDE SEQUENCE [LARGE SCALE GENOMIC DNA]</scope>
    <source>
        <strain evidence="2 3">JBL SC #1</strain>
    </source>
</reference>
<reference evidence="2" key="2">
    <citation type="submission" date="2025-08" db="UniProtKB">
        <authorList>
            <consortium name="Ensembl"/>
        </authorList>
    </citation>
    <scope>IDENTIFICATION</scope>
</reference>
<protein>
    <recommendedName>
        <fullName evidence="1">DM2 domain-containing protein</fullName>
    </recommendedName>
</protein>
<dbReference type="Gene3D" id="1.10.245.10">
    <property type="entry name" value="SWIB/MDM2 domain"/>
    <property type="match status" value="1"/>
</dbReference>
<dbReference type="SUPFAM" id="SSF47592">
    <property type="entry name" value="SWIB/MDM2 domain"/>
    <property type="match status" value="1"/>
</dbReference>
<reference evidence="2" key="3">
    <citation type="submission" date="2025-09" db="UniProtKB">
        <authorList>
            <consortium name="Ensembl"/>
        </authorList>
    </citation>
    <scope>IDENTIFICATION</scope>
</reference>
<accession>A0A803TY48</accession>
<dbReference type="Ensembl" id="ENSACAT00000055020.1">
    <property type="protein sequence ID" value="ENSACAP00000040138.1"/>
    <property type="gene ID" value="ENSACAG00000045201.1"/>
</dbReference>
<evidence type="ECO:0000313" key="2">
    <source>
        <dbReference type="Ensembl" id="ENSACAP00000040138.1"/>
    </source>
</evidence>
<dbReference type="InterPro" id="IPR036885">
    <property type="entry name" value="SWIB_MDM2_dom_sf"/>
</dbReference>
<sequence>TLIAIPATAKMTSSTSAQFPLHEKAWARGETFTLKQIIHYLGENIILKQLYDEEQHMVYCEGDQLGDVLGRESFSKKIQHRKKF</sequence>
<dbReference type="InterPro" id="IPR003121">
    <property type="entry name" value="SWIB_MDM2_domain"/>
</dbReference>
<name>A0A803TY48_ANOCA</name>
<dbReference type="Proteomes" id="UP000001646">
    <property type="component" value="Chromosome 6"/>
</dbReference>
<dbReference type="PROSITE" id="PS51925">
    <property type="entry name" value="SWIB_MDM2"/>
    <property type="match status" value="1"/>
</dbReference>
<evidence type="ECO:0000259" key="1">
    <source>
        <dbReference type="PROSITE" id="PS51925"/>
    </source>
</evidence>
<proteinExistence type="predicted"/>
<dbReference type="InParanoid" id="A0A803TY48"/>
<organism evidence="2 3">
    <name type="scientific">Anolis carolinensis</name>
    <name type="common">Green anole</name>
    <name type="synonym">American chameleon</name>
    <dbReference type="NCBI Taxonomy" id="28377"/>
    <lineage>
        <taxon>Eukaryota</taxon>
        <taxon>Metazoa</taxon>
        <taxon>Chordata</taxon>
        <taxon>Craniata</taxon>
        <taxon>Vertebrata</taxon>
        <taxon>Euteleostomi</taxon>
        <taxon>Lepidosauria</taxon>
        <taxon>Squamata</taxon>
        <taxon>Bifurcata</taxon>
        <taxon>Unidentata</taxon>
        <taxon>Episquamata</taxon>
        <taxon>Toxicofera</taxon>
        <taxon>Iguania</taxon>
        <taxon>Dactyloidae</taxon>
        <taxon>Anolis</taxon>
    </lineage>
</organism>
<dbReference type="AlphaFoldDB" id="A0A803TY48"/>